<reference evidence="3" key="2">
    <citation type="submission" date="2023-02" db="EMBL/GenBank/DDBJ databases">
        <authorList>
            <consortium name="DOE Joint Genome Institute"/>
            <person name="Mondo S.J."/>
            <person name="Chang Y."/>
            <person name="Wang Y."/>
            <person name="Ahrendt S."/>
            <person name="Andreopoulos W."/>
            <person name="Barry K."/>
            <person name="Beard J."/>
            <person name="Benny G.L."/>
            <person name="Blankenship S."/>
            <person name="Bonito G."/>
            <person name="Cuomo C."/>
            <person name="Desiro A."/>
            <person name="Gervers K.A."/>
            <person name="Hundley H."/>
            <person name="Kuo A."/>
            <person name="LaButti K."/>
            <person name="Lang B.F."/>
            <person name="Lipzen A."/>
            <person name="O'Donnell K."/>
            <person name="Pangilinan J."/>
            <person name="Reynolds N."/>
            <person name="Sandor L."/>
            <person name="Smith M.W."/>
            <person name="Tsang A."/>
            <person name="Grigoriev I.V."/>
            <person name="Stajich J.E."/>
            <person name="Spatafora J.W."/>
        </authorList>
    </citation>
    <scope>NUCLEOTIDE SEQUENCE</scope>
    <source>
        <strain evidence="3">RSA 2281</strain>
    </source>
</reference>
<dbReference type="Gene3D" id="3.30.530.20">
    <property type="match status" value="1"/>
</dbReference>
<accession>A0AAD5JXB5</accession>
<feature type="domain" description="DUF3074" evidence="2">
    <location>
        <begin position="67"/>
        <end position="246"/>
    </location>
</feature>
<reference evidence="3" key="1">
    <citation type="journal article" date="2022" name="IScience">
        <title>Evolution of zygomycete secretomes and the origins of terrestrial fungal ecologies.</title>
        <authorList>
            <person name="Chang Y."/>
            <person name="Wang Y."/>
            <person name="Mondo S."/>
            <person name="Ahrendt S."/>
            <person name="Andreopoulos W."/>
            <person name="Barry K."/>
            <person name="Beard J."/>
            <person name="Benny G.L."/>
            <person name="Blankenship S."/>
            <person name="Bonito G."/>
            <person name="Cuomo C."/>
            <person name="Desiro A."/>
            <person name="Gervers K.A."/>
            <person name="Hundley H."/>
            <person name="Kuo A."/>
            <person name="LaButti K."/>
            <person name="Lang B.F."/>
            <person name="Lipzen A."/>
            <person name="O'Donnell K."/>
            <person name="Pangilinan J."/>
            <person name="Reynolds N."/>
            <person name="Sandor L."/>
            <person name="Smith M.E."/>
            <person name="Tsang A."/>
            <person name="Grigoriev I.V."/>
            <person name="Stajich J.E."/>
            <person name="Spatafora J.W."/>
        </authorList>
    </citation>
    <scope>NUCLEOTIDE SEQUENCE</scope>
    <source>
        <strain evidence="3">RSA 2281</strain>
    </source>
</reference>
<evidence type="ECO:0000256" key="1">
    <source>
        <dbReference type="SAM" id="MobiDB-lite"/>
    </source>
</evidence>
<dbReference type="EMBL" id="JAIXMP010000018">
    <property type="protein sequence ID" value="KAI9258925.1"/>
    <property type="molecule type" value="Genomic_DNA"/>
</dbReference>
<evidence type="ECO:0000313" key="4">
    <source>
        <dbReference type="Proteomes" id="UP001209540"/>
    </source>
</evidence>
<proteinExistence type="predicted"/>
<dbReference type="Pfam" id="PF11274">
    <property type="entry name" value="DUF3074"/>
    <property type="match status" value="1"/>
</dbReference>
<evidence type="ECO:0000259" key="2">
    <source>
        <dbReference type="Pfam" id="PF11274"/>
    </source>
</evidence>
<feature type="compositionally biased region" description="Basic and acidic residues" evidence="1">
    <location>
        <begin position="117"/>
        <end position="129"/>
    </location>
</feature>
<keyword evidence="4" id="KW-1185">Reference proteome</keyword>
<organism evidence="3 4">
    <name type="scientific">Phascolomyces articulosus</name>
    <dbReference type="NCBI Taxonomy" id="60185"/>
    <lineage>
        <taxon>Eukaryota</taxon>
        <taxon>Fungi</taxon>
        <taxon>Fungi incertae sedis</taxon>
        <taxon>Mucoromycota</taxon>
        <taxon>Mucoromycotina</taxon>
        <taxon>Mucoromycetes</taxon>
        <taxon>Mucorales</taxon>
        <taxon>Lichtheimiaceae</taxon>
        <taxon>Phascolomyces</taxon>
    </lineage>
</organism>
<protein>
    <recommendedName>
        <fullName evidence="2">DUF3074 domain-containing protein</fullName>
    </recommendedName>
</protein>
<sequence length="252" mass="29417">MKRFQEEQLRNASPQEINNLLNELFNETLQLVTESQEWPTRSETQGVTIRQKKAQQKQNDNGHKLIQRNSQHDNITYEQLRELLFVNHSINETKYVELMVEAKKLFDLSNDNNNNNHTKDDLNSNEKGKQKEGSAGVYWLGFKATLASSREFIELVATREQKNDITGLREFMVVSKPVRPTHLRPVRNYVRGSYEAWERVCELKDGKVEWTCIQRSNPGGWIPRCLSDWVVAKEFHKDVLSIVNYIHKNSST</sequence>
<name>A0AAD5JXB5_9FUNG</name>
<dbReference type="SUPFAM" id="SSF55961">
    <property type="entry name" value="Bet v1-like"/>
    <property type="match status" value="1"/>
</dbReference>
<comment type="caution">
    <text evidence="3">The sequence shown here is derived from an EMBL/GenBank/DDBJ whole genome shotgun (WGS) entry which is preliminary data.</text>
</comment>
<dbReference type="PANTHER" id="PTHR40370:SF1">
    <property type="entry name" value="DUF3074 DOMAIN-CONTAINING PROTEIN"/>
    <property type="match status" value="1"/>
</dbReference>
<dbReference type="PANTHER" id="PTHR40370">
    <property type="entry name" value="EXPRESSED PROTEIN"/>
    <property type="match status" value="1"/>
</dbReference>
<dbReference type="InterPro" id="IPR024500">
    <property type="entry name" value="DUF3074"/>
</dbReference>
<dbReference type="InterPro" id="IPR023393">
    <property type="entry name" value="START-like_dom_sf"/>
</dbReference>
<dbReference type="AlphaFoldDB" id="A0AAD5JXB5"/>
<evidence type="ECO:0000313" key="3">
    <source>
        <dbReference type="EMBL" id="KAI9258925.1"/>
    </source>
</evidence>
<gene>
    <name evidence="3" type="ORF">BDA99DRAFT_514539</name>
</gene>
<dbReference type="Proteomes" id="UP001209540">
    <property type="component" value="Unassembled WGS sequence"/>
</dbReference>
<feature type="region of interest" description="Disordered" evidence="1">
    <location>
        <begin position="108"/>
        <end position="129"/>
    </location>
</feature>